<organism evidence="1 2">
    <name type="scientific">candidate division WWE3 bacterium RIFCSPLOWO2_01_FULL_39_13</name>
    <dbReference type="NCBI Taxonomy" id="1802624"/>
    <lineage>
        <taxon>Bacteria</taxon>
        <taxon>Katanobacteria</taxon>
    </lineage>
</organism>
<dbReference type="STRING" id="1802624.A2982_01160"/>
<gene>
    <name evidence="1" type="ORF">A2982_01160</name>
</gene>
<accession>A0A1F4V2G6</accession>
<comment type="caution">
    <text evidence="1">The sequence shown here is derived from an EMBL/GenBank/DDBJ whole genome shotgun (WGS) entry which is preliminary data.</text>
</comment>
<protein>
    <submittedName>
        <fullName evidence="1">Uncharacterized protein</fullName>
    </submittedName>
</protein>
<dbReference type="Proteomes" id="UP000178771">
    <property type="component" value="Unassembled WGS sequence"/>
</dbReference>
<proteinExistence type="predicted"/>
<reference evidence="1 2" key="1">
    <citation type="journal article" date="2016" name="Nat. Commun.">
        <title>Thousands of microbial genomes shed light on interconnected biogeochemical processes in an aquifer system.</title>
        <authorList>
            <person name="Anantharaman K."/>
            <person name="Brown C.T."/>
            <person name="Hug L.A."/>
            <person name="Sharon I."/>
            <person name="Castelle C.J."/>
            <person name="Probst A.J."/>
            <person name="Thomas B.C."/>
            <person name="Singh A."/>
            <person name="Wilkins M.J."/>
            <person name="Karaoz U."/>
            <person name="Brodie E.L."/>
            <person name="Williams K.H."/>
            <person name="Hubbard S.S."/>
            <person name="Banfield J.F."/>
        </authorList>
    </citation>
    <scope>NUCLEOTIDE SEQUENCE [LARGE SCALE GENOMIC DNA]</scope>
</reference>
<evidence type="ECO:0000313" key="2">
    <source>
        <dbReference type="Proteomes" id="UP000178771"/>
    </source>
</evidence>
<sequence>MDKKSGLHRSARNLLRKVLGHLVRRTIKKHSPLIIAVTGEYDPSTLREILYSIASTRYNARRNLERTESEFSIPLAILGVLYYPGGYFQWIFLILKTFIQLIYLKRYKHALVIQINRIDSSIYKFWLDTVSPNFVVNSGTKELKDVNHSYNIPRDEMDLISSGVFTETLKKLCKDLEIETKQAETVIKNLPSPMPRINFIPAKSGSTIIDARHYYHPPSIEAVIEIANSLPGAKYIFTDVKTDFGRIPGGYIINSSLPQNLPNDSVYIFRGSKNKYLKEISRLSSDIFWQ</sequence>
<dbReference type="AlphaFoldDB" id="A0A1F4V2G6"/>
<dbReference type="EMBL" id="MEVH01000025">
    <property type="protein sequence ID" value="OGC51349.1"/>
    <property type="molecule type" value="Genomic_DNA"/>
</dbReference>
<evidence type="ECO:0000313" key="1">
    <source>
        <dbReference type="EMBL" id="OGC51349.1"/>
    </source>
</evidence>
<name>A0A1F4V2G6_UNCKA</name>